<dbReference type="EMBL" id="ADMH02001258">
    <property type="protein sequence ID" value="ETN63389.1"/>
    <property type="molecule type" value="Genomic_DNA"/>
</dbReference>
<dbReference type="GO" id="GO:0034472">
    <property type="term" value="P:snRNA 3'-end processing"/>
    <property type="evidence" value="ECO:0007669"/>
    <property type="project" value="TreeGrafter"/>
</dbReference>
<dbReference type="AlphaFoldDB" id="W5JKU3"/>
<accession>W5JKU3</accession>
<dbReference type="VEuPathDB" id="VectorBase:ADAR2_004569"/>
<reference evidence="1" key="3">
    <citation type="journal article" date="2013" name="Nucleic Acids Res.">
        <title>The genome of Anopheles darlingi, the main neotropical malaria vector.</title>
        <authorList>
            <person name="Marinotti O."/>
            <person name="Cerqueira G.C."/>
            <person name="de Almeida L.G."/>
            <person name="Ferro M.I."/>
            <person name="Loreto E.L."/>
            <person name="Zaha A."/>
            <person name="Teixeira S.M."/>
            <person name="Wespiser A.R."/>
            <person name="Almeida E Silva A."/>
            <person name="Schlindwein A.D."/>
            <person name="Pacheco A.C."/>
            <person name="Silva A.L."/>
            <person name="Graveley B.R."/>
            <person name="Walenz B.P."/>
            <person name="Lima Bde A."/>
            <person name="Ribeiro C.A."/>
            <person name="Nunes-Silva C.G."/>
            <person name="de Carvalho C.R."/>
            <person name="Soares C.M."/>
            <person name="de Menezes C.B."/>
            <person name="Matiolli C."/>
            <person name="Caffrey D."/>
            <person name="Araujo D.A."/>
            <person name="de Oliveira D.M."/>
            <person name="Golenbock D."/>
            <person name="Grisard E.C."/>
            <person name="Fantinatti-Garboggini F."/>
            <person name="de Carvalho F.M."/>
            <person name="Barcellos F.G."/>
            <person name="Prosdocimi F."/>
            <person name="May G."/>
            <person name="Azevedo Junior G.M."/>
            <person name="Guimaraes G.M."/>
            <person name="Goldman G.H."/>
            <person name="Padilha I.Q."/>
            <person name="Batista Jda S."/>
            <person name="Ferro J.A."/>
            <person name="Ribeiro J.M."/>
            <person name="Fietto J.L."/>
            <person name="Dabbas K.M."/>
            <person name="Cerdeira L."/>
            <person name="Agnez-Lima L.F."/>
            <person name="Brocchi M."/>
            <person name="de Carvalho M.O."/>
            <person name="Teixeira Mde M."/>
            <person name="Diniz Maia Mde M."/>
            <person name="Goldman M.H."/>
            <person name="Cruz Schneider M.P."/>
            <person name="Felipe M.S."/>
            <person name="Hungria M."/>
            <person name="Nicolas M.F."/>
            <person name="Pereira M."/>
            <person name="Montes M.A."/>
            <person name="Cantao M.E."/>
            <person name="Vincentz M."/>
            <person name="Rafael M.S."/>
            <person name="Silverman N."/>
            <person name="Stoco P.H."/>
            <person name="Souza R.C."/>
            <person name="Vicentini R."/>
            <person name="Gazzinelli R.T."/>
            <person name="Neves Rde O."/>
            <person name="Silva R."/>
            <person name="Astolfi-Filho S."/>
            <person name="Maciel T.E."/>
            <person name="Urmenyi T.P."/>
            <person name="Tadei W.P."/>
            <person name="Camargo E.P."/>
            <person name="de Vasconcelos A.T."/>
        </authorList>
    </citation>
    <scope>NUCLEOTIDE SEQUENCE</scope>
</reference>
<evidence type="ECO:0000313" key="1">
    <source>
        <dbReference type="EMBL" id="ETN63389.1"/>
    </source>
</evidence>
<dbReference type="PANTHER" id="PTHR13532:SF3">
    <property type="entry name" value="INTEGRATOR COMPLEX SUBUNIT 14"/>
    <property type="match status" value="1"/>
</dbReference>
<sequence length="100" mass="11168">MPTVIALDVSLSMTRPIPNPGLNSGSVITENTPTYHQVAVQGINCILDHLCKHARLEFVSLEPEKHLRKSREIPPEVRSYALFTLKPRNRAGSPRKPSRS</sequence>
<dbReference type="InterPro" id="IPR039841">
    <property type="entry name" value="INTS14"/>
</dbReference>
<reference evidence="1" key="1">
    <citation type="journal article" date="2010" name="BMC Genomics">
        <title>Combination of measures distinguishes pre-miRNAs from other stem-loops in the genome of the newly sequenced Anopheles darlingi.</title>
        <authorList>
            <person name="Mendes N.D."/>
            <person name="Freitas A.T."/>
            <person name="Vasconcelos A.T."/>
            <person name="Sagot M.F."/>
        </authorList>
    </citation>
    <scope>NUCLEOTIDE SEQUENCE</scope>
</reference>
<protein>
    <submittedName>
        <fullName evidence="1">Uncharacterized protein</fullName>
    </submittedName>
</protein>
<name>W5JKU3_ANODA</name>
<dbReference type="HOGENOM" id="CLU_2308386_0_0_1"/>
<dbReference type="VEuPathDB" id="VectorBase:ADAC011165"/>
<dbReference type="PANTHER" id="PTHR13532">
    <property type="match status" value="1"/>
</dbReference>
<dbReference type="GO" id="GO:0032039">
    <property type="term" value="C:integrator complex"/>
    <property type="evidence" value="ECO:0007669"/>
    <property type="project" value="InterPro"/>
</dbReference>
<gene>
    <name evidence="1" type="ORF">AND_004932</name>
</gene>
<reference evidence="1" key="2">
    <citation type="submission" date="2010-05" db="EMBL/GenBank/DDBJ databases">
        <authorList>
            <person name="Almeida L.G."/>
            <person name="Nicolas M.F."/>
            <person name="Souza R.C."/>
            <person name="Vasconcelos A.T.R."/>
        </authorList>
    </citation>
    <scope>NUCLEOTIDE SEQUENCE</scope>
</reference>
<organism evidence="1">
    <name type="scientific">Anopheles darlingi</name>
    <name type="common">Mosquito</name>
    <dbReference type="NCBI Taxonomy" id="43151"/>
    <lineage>
        <taxon>Eukaryota</taxon>
        <taxon>Metazoa</taxon>
        <taxon>Ecdysozoa</taxon>
        <taxon>Arthropoda</taxon>
        <taxon>Hexapoda</taxon>
        <taxon>Insecta</taxon>
        <taxon>Pterygota</taxon>
        <taxon>Neoptera</taxon>
        <taxon>Endopterygota</taxon>
        <taxon>Diptera</taxon>
        <taxon>Nematocera</taxon>
        <taxon>Culicoidea</taxon>
        <taxon>Culicidae</taxon>
        <taxon>Anophelinae</taxon>
        <taxon>Anopheles</taxon>
    </lineage>
</organism>
<dbReference type="InParanoid" id="W5JKU3"/>
<comment type="caution">
    <text evidence="1">The sequence shown here is derived from an EMBL/GenBank/DDBJ whole genome shotgun (WGS) entry which is preliminary data.</text>
</comment>
<proteinExistence type="predicted"/>